<name>A0A9X1QLM5_9SPHN</name>
<dbReference type="CDD" id="cd00586">
    <property type="entry name" value="4HBT"/>
    <property type="match status" value="1"/>
</dbReference>
<dbReference type="InterPro" id="IPR050563">
    <property type="entry name" value="4-hydroxybenzoyl-CoA_TE"/>
</dbReference>
<reference evidence="1" key="1">
    <citation type="submission" date="2022-01" db="EMBL/GenBank/DDBJ databases">
        <authorList>
            <person name="Jo J.-H."/>
            <person name="Im W.-T."/>
        </authorList>
    </citation>
    <scope>NUCLEOTIDE SEQUENCE</scope>
    <source>
        <strain evidence="1">G124</strain>
    </source>
</reference>
<dbReference type="GO" id="GO:0047617">
    <property type="term" value="F:fatty acyl-CoA hydrolase activity"/>
    <property type="evidence" value="ECO:0007669"/>
    <property type="project" value="TreeGrafter"/>
</dbReference>
<accession>A0A9X1QLM5</accession>
<protein>
    <submittedName>
        <fullName evidence="1">Thioesterase family protein</fullName>
    </submittedName>
</protein>
<dbReference type="PANTHER" id="PTHR31793">
    <property type="entry name" value="4-HYDROXYBENZOYL-COA THIOESTERASE FAMILY MEMBER"/>
    <property type="match status" value="1"/>
</dbReference>
<keyword evidence="2" id="KW-1185">Reference proteome</keyword>
<dbReference type="SUPFAM" id="SSF54637">
    <property type="entry name" value="Thioesterase/thiol ester dehydrase-isomerase"/>
    <property type="match status" value="1"/>
</dbReference>
<dbReference type="Pfam" id="PF13279">
    <property type="entry name" value="4HBT_2"/>
    <property type="match status" value="1"/>
</dbReference>
<comment type="caution">
    <text evidence="1">The sequence shown here is derived from an EMBL/GenBank/DDBJ whole genome shotgun (WGS) entry which is preliminary data.</text>
</comment>
<evidence type="ECO:0000313" key="2">
    <source>
        <dbReference type="Proteomes" id="UP001139410"/>
    </source>
</evidence>
<dbReference type="AlphaFoldDB" id="A0A9X1QLM5"/>
<dbReference type="Gene3D" id="3.10.129.10">
    <property type="entry name" value="Hotdog Thioesterase"/>
    <property type="match status" value="1"/>
</dbReference>
<organism evidence="1 2">
    <name type="scientific">Sphingomonas cremea</name>
    <dbReference type="NCBI Taxonomy" id="2904799"/>
    <lineage>
        <taxon>Bacteria</taxon>
        <taxon>Pseudomonadati</taxon>
        <taxon>Pseudomonadota</taxon>
        <taxon>Alphaproteobacteria</taxon>
        <taxon>Sphingomonadales</taxon>
        <taxon>Sphingomonadaceae</taxon>
        <taxon>Sphingomonas</taxon>
    </lineage>
</organism>
<dbReference type="RefSeq" id="WP_235067896.1">
    <property type="nucleotide sequence ID" value="NZ_JAKFGM010000002.1"/>
</dbReference>
<sequence length="143" mass="15977">MTDTTVPSGDPTYRGIVYPWHCDHMGHMNVMWYVGKFDEATWTLMARVGLTAGYLRSAGRGMAAVEQQISYRRELLAGDAISIFSEFIEVKEKAVRFRHVMVCDSDGAIAAETTLTGVHIDTGLRKACSFDPAIKARFQLQEQ</sequence>
<dbReference type="EMBL" id="JAKFGM010000002">
    <property type="protein sequence ID" value="MCF2515360.1"/>
    <property type="molecule type" value="Genomic_DNA"/>
</dbReference>
<gene>
    <name evidence="1" type="ORF">LVY65_09825</name>
</gene>
<proteinExistence type="predicted"/>
<dbReference type="Proteomes" id="UP001139410">
    <property type="component" value="Unassembled WGS sequence"/>
</dbReference>
<evidence type="ECO:0000313" key="1">
    <source>
        <dbReference type="EMBL" id="MCF2515360.1"/>
    </source>
</evidence>
<dbReference type="PANTHER" id="PTHR31793:SF2">
    <property type="entry name" value="BLR1345 PROTEIN"/>
    <property type="match status" value="1"/>
</dbReference>
<dbReference type="InterPro" id="IPR029069">
    <property type="entry name" value="HotDog_dom_sf"/>
</dbReference>